<dbReference type="InterPro" id="IPR021858">
    <property type="entry name" value="Fun_TF"/>
</dbReference>
<organism evidence="4 5">
    <name type="scientific">Hyaloscypha variabilis (strain UAMH 11265 / GT02V1 / F)</name>
    <name type="common">Meliniomyces variabilis</name>
    <dbReference type="NCBI Taxonomy" id="1149755"/>
    <lineage>
        <taxon>Eukaryota</taxon>
        <taxon>Fungi</taxon>
        <taxon>Dikarya</taxon>
        <taxon>Ascomycota</taxon>
        <taxon>Pezizomycotina</taxon>
        <taxon>Leotiomycetes</taxon>
        <taxon>Helotiales</taxon>
        <taxon>Hyaloscyphaceae</taxon>
        <taxon>Hyaloscypha</taxon>
        <taxon>Hyaloscypha variabilis</taxon>
    </lineage>
</organism>
<name>A0A2J6R1S5_HYAVF</name>
<dbReference type="GO" id="GO:0045944">
    <property type="term" value="P:positive regulation of transcription by RNA polymerase II"/>
    <property type="evidence" value="ECO:0007669"/>
    <property type="project" value="TreeGrafter"/>
</dbReference>
<dbReference type="GO" id="GO:0000981">
    <property type="term" value="F:DNA-binding transcription factor activity, RNA polymerase II-specific"/>
    <property type="evidence" value="ECO:0007669"/>
    <property type="project" value="InterPro"/>
</dbReference>
<dbReference type="PANTHER" id="PTHR37534">
    <property type="entry name" value="TRANSCRIPTIONAL ACTIVATOR PROTEIN UGA3"/>
    <property type="match status" value="1"/>
</dbReference>
<evidence type="ECO:0000256" key="1">
    <source>
        <dbReference type="ARBA" id="ARBA00004123"/>
    </source>
</evidence>
<dbReference type="SMART" id="SM00066">
    <property type="entry name" value="GAL4"/>
    <property type="match status" value="1"/>
</dbReference>
<protein>
    <recommendedName>
        <fullName evidence="3">Zn(2)-C6 fungal-type domain-containing protein</fullName>
    </recommendedName>
</protein>
<dbReference type="GO" id="GO:0008270">
    <property type="term" value="F:zinc ion binding"/>
    <property type="evidence" value="ECO:0007669"/>
    <property type="project" value="InterPro"/>
</dbReference>
<keyword evidence="5" id="KW-1185">Reference proteome</keyword>
<dbReference type="Proteomes" id="UP000235786">
    <property type="component" value="Unassembled WGS sequence"/>
</dbReference>
<dbReference type="SUPFAM" id="SSF57701">
    <property type="entry name" value="Zn2/Cys6 DNA-binding domain"/>
    <property type="match status" value="1"/>
</dbReference>
<dbReference type="InterPro" id="IPR001138">
    <property type="entry name" value="Zn2Cys6_DnaBD"/>
</dbReference>
<sequence>MLQMLTQGVDCRVCNRRRIKCDRRLPTCGKCEKRGLTCSGYGVLLKWDQGVASRGKLKGQPLPIKTADQSAPAANLNEASKSLMTRMSRSGDPRQEIIPSFSSQMTTIPKPLLFFELKSADERYLIHHYDHIVASNMAWADCHENPWRHIMIPLALESPHLLNAILAFAAKHINAISMSASQDSTAVMPISYPERFQQKAVTLLAREIQEFATERDCQPPSNIPKAISRNRSNAILATMLVLCNVETVWPDSSYWQVHLNAARTIMASSEDRTLSKTADDSTSVFLEQELFIANTFASTTNFLDFTVDEDFKLNTTSSKSGSIFIEFLKLLQMVISLQRQAITRPEILANSGISPSGLRKLFEHARSQTLTVDETYQTSPSYDYLHLTRTVNCFYHAGLIYSYRALLRDELLDLDLVIEKQTQITTSKFELFRALGFAETNKPTFAQDLVWPLFIAGTEATREDEQEMVIAKLQHSMSETGFSNCQHALEFLNAFWQYRNCDAGQGIKSDWIGFARDWTGQGKTFLVF</sequence>
<dbReference type="EMBL" id="KZ613959">
    <property type="protein sequence ID" value="PMD32454.1"/>
    <property type="molecule type" value="Genomic_DNA"/>
</dbReference>
<dbReference type="Gene3D" id="4.10.240.10">
    <property type="entry name" value="Zn(2)-C6 fungal-type DNA-binding domain"/>
    <property type="match status" value="1"/>
</dbReference>
<keyword evidence="2" id="KW-0539">Nucleus</keyword>
<dbReference type="PROSITE" id="PS50048">
    <property type="entry name" value="ZN2_CY6_FUNGAL_2"/>
    <property type="match status" value="1"/>
</dbReference>
<dbReference type="InterPro" id="IPR036864">
    <property type="entry name" value="Zn2-C6_fun-type_DNA-bd_sf"/>
</dbReference>
<dbReference type="CDD" id="cd00067">
    <property type="entry name" value="GAL4"/>
    <property type="match status" value="1"/>
</dbReference>
<dbReference type="Pfam" id="PF00172">
    <property type="entry name" value="Zn_clus"/>
    <property type="match status" value="1"/>
</dbReference>
<dbReference type="GO" id="GO:0000976">
    <property type="term" value="F:transcription cis-regulatory region binding"/>
    <property type="evidence" value="ECO:0007669"/>
    <property type="project" value="TreeGrafter"/>
</dbReference>
<reference evidence="4 5" key="1">
    <citation type="submission" date="2016-04" db="EMBL/GenBank/DDBJ databases">
        <title>A degradative enzymes factory behind the ericoid mycorrhizal symbiosis.</title>
        <authorList>
            <consortium name="DOE Joint Genome Institute"/>
            <person name="Martino E."/>
            <person name="Morin E."/>
            <person name="Grelet G."/>
            <person name="Kuo A."/>
            <person name="Kohler A."/>
            <person name="Daghino S."/>
            <person name="Barry K."/>
            <person name="Choi C."/>
            <person name="Cichocki N."/>
            <person name="Clum A."/>
            <person name="Copeland A."/>
            <person name="Hainaut M."/>
            <person name="Haridas S."/>
            <person name="Labutti K."/>
            <person name="Lindquist E."/>
            <person name="Lipzen A."/>
            <person name="Khouja H.-R."/>
            <person name="Murat C."/>
            <person name="Ohm R."/>
            <person name="Olson A."/>
            <person name="Spatafora J."/>
            <person name="Veneault-Fourrey C."/>
            <person name="Henrissat B."/>
            <person name="Grigoriev I."/>
            <person name="Martin F."/>
            <person name="Perotto S."/>
        </authorList>
    </citation>
    <scope>NUCLEOTIDE SEQUENCE [LARGE SCALE GENOMIC DNA]</scope>
    <source>
        <strain evidence="4 5">F</strain>
    </source>
</reference>
<comment type="subcellular location">
    <subcellularLocation>
        <location evidence="1">Nucleus</location>
    </subcellularLocation>
</comment>
<dbReference type="GO" id="GO:0005634">
    <property type="term" value="C:nucleus"/>
    <property type="evidence" value="ECO:0007669"/>
    <property type="project" value="UniProtKB-SubCell"/>
</dbReference>
<evidence type="ECO:0000256" key="2">
    <source>
        <dbReference type="ARBA" id="ARBA00023242"/>
    </source>
</evidence>
<feature type="domain" description="Zn(2)-C6 fungal-type" evidence="3">
    <location>
        <begin position="10"/>
        <end position="39"/>
    </location>
</feature>
<evidence type="ECO:0000313" key="4">
    <source>
        <dbReference type="EMBL" id="PMD32454.1"/>
    </source>
</evidence>
<proteinExistence type="predicted"/>
<dbReference type="Pfam" id="PF11951">
    <property type="entry name" value="Fungal_trans_2"/>
    <property type="match status" value="1"/>
</dbReference>
<accession>A0A2J6R1S5</accession>
<dbReference type="AlphaFoldDB" id="A0A2J6R1S5"/>
<dbReference type="PANTHER" id="PTHR37534:SF7">
    <property type="entry name" value="TRANSCRIPTIONAL ACTIVATOR PROTEIN UGA3"/>
    <property type="match status" value="1"/>
</dbReference>
<gene>
    <name evidence="4" type="ORF">L207DRAFT_590744</name>
</gene>
<evidence type="ECO:0000313" key="5">
    <source>
        <dbReference type="Proteomes" id="UP000235786"/>
    </source>
</evidence>
<evidence type="ECO:0000259" key="3">
    <source>
        <dbReference type="PROSITE" id="PS50048"/>
    </source>
</evidence>
<dbReference type="OrthoDB" id="3251668at2759"/>